<evidence type="ECO:0000259" key="10">
    <source>
        <dbReference type="Pfam" id="PF13976"/>
    </source>
</evidence>
<feature type="domain" description="GAG-pre-integrase" evidence="10">
    <location>
        <begin position="17"/>
        <end position="58"/>
    </location>
</feature>
<evidence type="ECO:0000256" key="5">
    <source>
        <dbReference type="ARBA" id="ARBA00022842"/>
    </source>
</evidence>
<dbReference type="OrthoDB" id="1935865at2759"/>
<evidence type="ECO:0000256" key="3">
    <source>
        <dbReference type="ARBA" id="ARBA00022759"/>
    </source>
</evidence>
<keyword evidence="4" id="KW-0378">Hydrolase</keyword>
<evidence type="ECO:0000256" key="7">
    <source>
        <dbReference type="ARBA" id="ARBA00022918"/>
    </source>
</evidence>
<name>A0A371EWL9_MUCPR</name>
<evidence type="ECO:0000256" key="1">
    <source>
        <dbReference type="ARBA" id="ARBA00022722"/>
    </source>
</evidence>
<accession>A0A371EWL9</accession>
<evidence type="ECO:0000313" key="11">
    <source>
        <dbReference type="EMBL" id="RDX70432.1"/>
    </source>
</evidence>
<keyword evidence="9" id="KW-0233">DNA recombination</keyword>
<keyword evidence="8" id="KW-0808">Transferase</keyword>
<dbReference type="GO" id="GO:0004519">
    <property type="term" value="F:endonuclease activity"/>
    <property type="evidence" value="ECO:0007669"/>
    <property type="project" value="UniProtKB-KW"/>
</dbReference>
<keyword evidence="8" id="KW-0239">DNA-directed DNA polymerase</keyword>
<keyword evidence="6" id="KW-0229">DNA integration</keyword>
<evidence type="ECO:0000256" key="6">
    <source>
        <dbReference type="ARBA" id="ARBA00022908"/>
    </source>
</evidence>
<keyword evidence="2" id="KW-0479">Metal-binding</keyword>
<dbReference type="GO" id="GO:0003887">
    <property type="term" value="F:DNA-directed DNA polymerase activity"/>
    <property type="evidence" value="ECO:0007669"/>
    <property type="project" value="UniProtKB-KW"/>
</dbReference>
<dbReference type="Pfam" id="PF13976">
    <property type="entry name" value="gag_pre-integrs"/>
    <property type="match status" value="1"/>
</dbReference>
<keyword evidence="3" id="KW-0255">Endonuclease</keyword>
<evidence type="ECO:0000256" key="2">
    <source>
        <dbReference type="ARBA" id="ARBA00022723"/>
    </source>
</evidence>
<keyword evidence="5" id="KW-0460">Magnesium</keyword>
<dbReference type="GO" id="GO:0016787">
    <property type="term" value="F:hydrolase activity"/>
    <property type="evidence" value="ECO:0007669"/>
    <property type="project" value="UniProtKB-KW"/>
</dbReference>
<keyword evidence="1" id="KW-0540">Nuclease</keyword>
<dbReference type="GO" id="GO:0006310">
    <property type="term" value="P:DNA recombination"/>
    <property type="evidence" value="ECO:0007669"/>
    <property type="project" value="UniProtKB-KW"/>
</dbReference>
<dbReference type="GO" id="GO:0046872">
    <property type="term" value="F:metal ion binding"/>
    <property type="evidence" value="ECO:0007669"/>
    <property type="project" value="UniProtKB-KW"/>
</dbReference>
<dbReference type="InterPro" id="IPR025724">
    <property type="entry name" value="GAG-pre-integrase_dom"/>
</dbReference>
<evidence type="ECO:0000256" key="8">
    <source>
        <dbReference type="ARBA" id="ARBA00022932"/>
    </source>
</evidence>
<dbReference type="AlphaFoldDB" id="A0A371EWL9"/>
<sequence>MEKRNRIFLISFKYTTNISMKVEVDYSWLWHRRFGHFNSEALKLLYQKNMMRDMPCMKESNESVKGIFMGSSIVYFLKEKLKVFEIFKKFKALVEKQSKKHINVLRNDRNKEYNSYKFDKFFEDEGIE</sequence>
<keyword evidence="12" id="KW-1185">Reference proteome</keyword>
<evidence type="ECO:0000313" key="12">
    <source>
        <dbReference type="Proteomes" id="UP000257109"/>
    </source>
</evidence>
<dbReference type="GO" id="GO:0015074">
    <property type="term" value="P:DNA integration"/>
    <property type="evidence" value="ECO:0007669"/>
    <property type="project" value="UniProtKB-KW"/>
</dbReference>
<protein>
    <recommendedName>
        <fullName evidence="10">GAG-pre-integrase domain-containing protein</fullName>
    </recommendedName>
</protein>
<dbReference type="InterPro" id="IPR039537">
    <property type="entry name" value="Retrotran_Ty1/copia-like"/>
</dbReference>
<reference evidence="11" key="1">
    <citation type="submission" date="2018-05" db="EMBL/GenBank/DDBJ databases">
        <title>Draft genome of Mucuna pruriens seed.</title>
        <authorList>
            <person name="Nnadi N.E."/>
            <person name="Vos R."/>
            <person name="Hasami M.H."/>
            <person name="Devisetty U.K."/>
            <person name="Aguiy J.C."/>
        </authorList>
    </citation>
    <scope>NUCLEOTIDE SEQUENCE [LARGE SCALE GENOMIC DNA]</scope>
    <source>
        <strain evidence="11">JCA_2017</strain>
    </source>
</reference>
<proteinExistence type="predicted"/>
<keyword evidence="8" id="KW-0548">Nucleotidyltransferase</keyword>
<dbReference type="GO" id="GO:0003964">
    <property type="term" value="F:RNA-directed DNA polymerase activity"/>
    <property type="evidence" value="ECO:0007669"/>
    <property type="project" value="UniProtKB-KW"/>
</dbReference>
<organism evidence="11 12">
    <name type="scientific">Mucuna pruriens</name>
    <name type="common">Velvet bean</name>
    <name type="synonym">Dolichos pruriens</name>
    <dbReference type="NCBI Taxonomy" id="157652"/>
    <lineage>
        <taxon>Eukaryota</taxon>
        <taxon>Viridiplantae</taxon>
        <taxon>Streptophyta</taxon>
        <taxon>Embryophyta</taxon>
        <taxon>Tracheophyta</taxon>
        <taxon>Spermatophyta</taxon>
        <taxon>Magnoliopsida</taxon>
        <taxon>eudicotyledons</taxon>
        <taxon>Gunneridae</taxon>
        <taxon>Pentapetalae</taxon>
        <taxon>rosids</taxon>
        <taxon>fabids</taxon>
        <taxon>Fabales</taxon>
        <taxon>Fabaceae</taxon>
        <taxon>Papilionoideae</taxon>
        <taxon>50 kb inversion clade</taxon>
        <taxon>NPAAA clade</taxon>
        <taxon>indigoferoid/millettioid clade</taxon>
        <taxon>Phaseoleae</taxon>
        <taxon>Mucuna</taxon>
    </lineage>
</organism>
<gene>
    <name evidence="11" type="ORF">CR513_50326</name>
</gene>
<dbReference type="PANTHER" id="PTHR42648">
    <property type="entry name" value="TRANSPOSASE, PUTATIVE-RELATED"/>
    <property type="match status" value="1"/>
</dbReference>
<dbReference type="PANTHER" id="PTHR42648:SF11">
    <property type="entry name" value="TRANSPOSON TY4-P GAG-POL POLYPROTEIN"/>
    <property type="match status" value="1"/>
</dbReference>
<comment type="caution">
    <text evidence="11">The sequence shown here is derived from an EMBL/GenBank/DDBJ whole genome shotgun (WGS) entry which is preliminary data.</text>
</comment>
<dbReference type="Proteomes" id="UP000257109">
    <property type="component" value="Unassembled WGS sequence"/>
</dbReference>
<feature type="non-terminal residue" evidence="11">
    <location>
        <position position="1"/>
    </location>
</feature>
<evidence type="ECO:0000256" key="9">
    <source>
        <dbReference type="ARBA" id="ARBA00023172"/>
    </source>
</evidence>
<keyword evidence="7" id="KW-0695">RNA-directed DNA polymerase</keyword>
<dbReference type="EMBL" id="QJKJ01011708">
    <property type="protein sequence ID" value="RDX70432.1"/>
    <property type="molecule type" value="Genomic_DNA"/>
</dbReference>
<evidence type="ECO:0000256" key="4">
    <source>
        <dbReference type="ARBA" id="ARBA00022801"/>
    </source>
</evidence>